<evidence type="ECO:0000256" key="3">
    <source>
        <dbReference type="ARBA" id="ARBA00023128"/>
    </source>
</evidence>
<keyword evidence="3" id="KW-0496">Mitochondrion</keyword>
<dbReference type="RefSeq" id="XP_045970528.1">
    <property type="nucleotide sequence ID" value="XM_046116325.1"/>
</dbReference>
<reference evidence="4" key="1">
    <citation type="journal article" date="2017" name="Mycol. Prog.">
        <title>Characterization of mating-type idiomorphs suggests that Morchella importuna, Mel-20 and M. sextelata are heterothallic.</title>
        <authorList>
            <person name="Chai H."/>
            <person name="Chen L."/>
            <person name="Chen W."/>
            <person name="Zhao Q."/>
            <person name="Zhang X."/>
            <person name="Su K."/>
            <person name="Zhao Y."/>
        </authorList>
    </citation>
    <scope>NUCLEOTIDE SEQUENCE</scope>
    <source>
        <strain evidence="4">YPL6-1</strain>
    </source>
</reference>
<dbReference type="EMBL" id="KY782629">
    <property type="protein sequence ID" value="AVI60810.1"/>
    <property type="molecule type" value="Genomic_DNA"/>
</dbReference>
<dbReference type="GeneID" id="70145413"/>
<proteinExistence type="predicted"/>
<dbReference type="Gene3D" id="3.10.450.240">
    <property type="match status" value="1"/>
</dbReference>
<evidence type="ECO:0000256" key="1">
    <source>
        <dbReference type="ARBA" id="ARBA00004173"/>
    </source>
</evidence>
<dbReference type="InterPro" id="IPR024621">
    <property type="entry name" value="Mba1"/>
</dbReference>
<dbReference type="SUPFAM" id="SSF54427">
    <property type="entry name" value="NTF2-like"/>
    <property type="match status" value="1"/>
</dbReference>
<dbReference type="PANTHER" id="PTHR28554:SF1">
    <property type="entry name" value="LARGE RIBOSOMAL SUBUNIT PROTEIN ML45"/>
    <property type="match status" value="1"/>
</dbReference>
<protein>
    <submittedName>
        <fullName evidence="4">Mitochondrial inner membrane protein Mba1</fullName>
    </submittedName>
</protein>
<dbReference type="AlphaFoldDB" id="A0A2P1BVR8"/>
<comment type="subcellular location">
    <subcellularLocation>
        <location evidence="1">Mitochondrion</location>
    </subcellularLocation>
</comment>
<dbReference type="InterPro" id="IPR032710">
    <property type="entry name" value="NTF2-like_dom_sf"/>
</dbReference>
<dbReference type="InterPro" id="IPR051975">
    <property type="entry name" value="mtLSU_mL45"/>
</dbReference>
<keyword evidence="2" id="KW-0809">Transit peptide</keyword>
<evidence type="ECO:0000256" key="2">
    <source>
        <dbReference type="ARBA" id="ARBA00022946"/>
    </source>
</evidence>
<dbReference type="GO" id="GO:0032979">
    <property type="term" value="P:protein insertion into mitochondrial inner membrane from matrix"/>
    <property type="evidence" value="ECO:0007669"/>
    <property type="project" value="InterPro"/>
</dbReference>
<sequence length="271" mass="31420">MAHCLLRARSTIFPKASPVLQFLRYKHAGQAMTMPSSSRVQRSASVAQRELIGDATTDIGLLTDTFIMPTGANLPSLFSKPGERLSLIKFRIKQRLYDIRDMAVFKWTTKQKLRIWEPKKVAPSLHKDMYTAFADGDLDSLRLLCGDGLLNSFQKRIAARRHTQMKWKLHKLLSRPKVVSNKAHHYMGYDQDRRQAIVRIHSLQSLSKFDAQGKLLKGEPKEVVEYLVIEKNYHMGKESPWYVWGTTEETTMQRFIEENRKKEARTKHAYQ</sequence>
<organism evidence="4">
    <name type="scientific">Morchella importuna</name>
    <dbReference type="NCBI Taxonomy" id="1174673"/>
    <lineage>
        <taxon>Eukaryota</taxon>
        <taxon>Fungi</taxon>
        <taxon>Dikarya</taxon>
        <taxon>Ascomycota</taxon>
        <taxon>Pezizomycotina</taxon>
        <taxon>Pezizomycetes</taxon>
        <taxon>Pezizales</taxon>
        <taxon>Morchellaceae</taxon>
        <taxon>Morchella</taxon>
    </lineage>
</organism>
<dbReference type="Pfam" id="PF07961">
    <property type="entry name" value="MBA1"/>
    <property type="match status" value="1"/>
</dbReference>
<evidence type="ECO:0000313" key="4">
    <source>
        <dbReference type="EMBL" id="AVI60810.1"/>
    </source>
</evidence>
<dbReference type="GO" id="GO:0005743">
    <property type="term" value="C:mitochondrial inner membrane"/>
    <property type="evidence" value="ECO:0007669"/>
    <property type="project" value="InterPro"/>
</dbReference>
<accession>A0A2P1BVR8</accession>
<dbReference type="PANTHER" id="PTHR28554">
    <property type="entry name" value="39S RIBOSOMAL PROTEIN L45, MITOCHONDRIAL"/>
    <property type="match status" value="1"/>
</dbReference>
<name>A0A2P1BVR8_9PEZI</name>